<gene>
    <name evidence="3" type="ORF">WG925_13610</name>
</gene>
<feature type="domain" description="Methyltransferase" evidence="2">
    <location>
        <begin position="60"/>
        <end position="152"/>
    </location>
</feature>
<organism evidence="3 4">
    <name type="scientific">Pseudonocardia alni subsp. carboxydivorans</name>
    <dbReference type="NCBI Taxonomy" id="415010"/>
    <lineage>
        <taxon>Bacteria</taxon>
        <taxon>Bacillati</taxon>
        <taxon>Actinomycetota</taxon>
        <taxon>Actinomycetes</taxon>
        <taxon>Pseudonocardiales</taxon>
        <taxon>Pseudonocardiaceae</taxon>
        <taxon>Pseudonocardia</taxon>
    </lineage>
</organism>
<dbReference type="InterPro" id="IPR029063">
    <property type="entry name" value="SAM-dependent_MTases_sf"/>
</dbReference>
<feature type="region of interest" description="Disordered" evidence="1">
    <location>
        <begin position="308"/>
        <end position="461"/>
    </location>
</feature>
<dbReference type="Pfam" id="PF13649">
    <property type="entry name" value="Methyltransf_25"/>
    <property type="match status" value="1"/>
</dbReference>
<accession>A0ABU9AEL3</accession>
<proteinExistence type="predicted"/>
<dbReference type="SUPFAM" id="SSF53335">
    <property type="entry name" value="S-adenosyl-L-methionine-dependent methyltransferases"/>
    <property type="match status" value="1"/>
</dbReference>
<dbReference type="InterPro" id="IPR041698">
    <property type="entry name" value="Methyltransf_25"/>
</dbReference>
<dbReference type="PANTHER" id="PTHR43464:SF90">
    <property type="entry name" value="METHYLTRANSFERASE TYPE 11"/>
    <property type="match status" value="1"/>
</dbReference>
<dbReference type="EMBL" id="JBBPIX010000006">
    <property type="protein sequence ID" value="MEK6464778.1"/>
    <property type="molecule type" value="Genomic_DNA"/>
</dbReference>
<dbReference type="PANTHER" id="PTHR43464">
    <property type="entry name" value="METHYLTRANSFERASE"/>
    <property type="match status" value="1"/>
</dbReference>
<name>A0ABU9AEL3_PSEA5</name>
<dbReference type="GO" id="GO:0032259">
    <property type="term" value="P:methylation"/>
    <property type="evidence" value="ECO:0007669"/>
    <property type="project" value="UniProtKB-KW"/>
</dbReference>
<dbReference type="RefSeq" id="WP_346864630.1">
    <property type="nucleotide sequence ID" value="NZ_JBBPIX010000006.1"/>
</dbReference>
<feature type="compositionally biased region" description="Low complexity" evidence="1">
    <location>
        <begin position="317"/>
        <end position="332"/>
    </location>
</feature>
<protein>
    <submittedName>
        <fullName evidence="3">Methyltransferase domain-containing protein</fullName>
    </submittedName>
</protein>
<feature type="compositionally biased region" description="Low complexity" evidence="1">
    <location>
        <begin position="379"/>
        <end position="415"/>
    </location>
</feature>
<evidence type="ECO:0000313" key="3">
    <source>
        <dbReference type="EMBL" id="MEK6464778.1"/>
    </source>
</evidence>
<dbReference type="GO" id="GO:0008168">
    <property type="term" value="F:methyltransferase activity"/>
    <property type="evidence" value="ECO:0007669"/>
    <property type="project" value="UniProtKB-KW"/>
</dbReference>
<keyword evidence="4" id="KW-1185">Reference proteome</keyword>
<dbReference type="CDD" id="cd02440">
    <property type="entry name" value="AdoMet_MTases"/>
    <property type="match status" value="1"/>
</dbReference>
<dbReference type="Gene3D" id="3.40.50.150">
    <property type="entry name" value="Vaccinia Virus protein VP39"/>
    <property type="match status" value="1"/>
</dbReference>
<feature type="region of interest" description="Disordered" evidence="1">
    <location>
        <begin position="240"/>
        <end position="295"/>
    </location>
</feature>
<evidence type="ECO:0000259" key="2">
    <source>
        <dbReference type="Pfam" id="PF13649"/>
    </source>
</evidence>
<reference evidence="3 4" key="1">
    <citation type="submission" date="2024-03" db="EMBL/GenBank/DDBJ databases">
        <title>Draft genome sequence of Pseudonocardia carboxydivorans JCM 14827.</title>
        <authorList>
            <person name="Duangmal K."/>
        </authorList>
    </citation>
    <scope>NUCLEOTIDE SEQUENCE [LARGE SCALE GENOMIC DNA]</scope>
    <source>
        <strain evidence="3 4">JCM 14827</strain>
    </source>
</reference>
<comment type="caution">
    <text evidence="3">The sequence shown here is derived from an EMBL/GenBank/DDBJ whole genome shotgun (WGS) entry which is preliminary data.</text>
</comment>
<dbReference type="Proteomes" id="UP001367513">
    <property type="component" value="Unassembled WGS sequence"/>
</dbReference>
<feature type="compositionally biased region" description="Basic and acidic residues" evidence="1">
    <location>
        <begin position="240"/>
        <end position="252"/>
    </location>
</feature>
<keyword evidence="3" id="KW-0489">Methyltransferase</keyword>
<sequence length="461" mass="48029">MSGEAWQESDQIRPATVHRAYGRGAAGFDAFVATLPGYRTHLRVSASRMGLGDGHGLRLLDVGCGTGVSTEALLTSVGGAEVVAVDASAEMLAIARKKNWSPRVTFVHSRLETLAEAGIEGPFDGILASFLVSNLPDAEHGLRRLLSLLAPGAPLAVHDYAVGGRSRMRWTTANWTWMLPMASLRWGAADLARYRARRIATAGGPEQMVHRMERAGFDDVRVQTVGGVQQHLVHTFLGRRPDEPDVVGERQERRARRSAIAAAGWRPLRDEPAPAPEDTTGPVDEGGPEDPGYAETLPEQVLEDDGVEVGEGDADVAADPAPSGAADDPTPTEVDDPDTRPRGHAVARALRYGLPDPRPEPSGPGAAEPGPGAAGPGPGAAEPEPGGTASDPGAAGPDRGAAEPGPAGPAAAGPRRPAPGPRPRRPVGLRRPGPPRPRPGDAPPPAGDDEPPTPPTGTRRV</sequence>
<evidence type="ECO:0000256" key="1">
    <source>
        <dbReference type="SAM" id="MobiDB-lite"/>
    </source>
</evidence>
<evidence type="ECO:0000313" key="4">
    <source>
        <dbReference type="Proteomes" id="UP001367513"/>
    </source>
</evidence>
<keyword evidence="3" id="KW-0808">Transferase</keyword>
<feature type="compositionally biased region" description="Pro residues" evidence="1">
    <location>
        <begin position="432"/>
        <end position="446"/>
    </location>
</feature>